<gene>
    <name evidence="2" type="ORF">GCM10022226_49750</name>
</gene>
<dbReference type="Proteomes" id="UP001500888">
    <property type="component" value="Unassembled WGS sequence"/>
</dbReference>
<evidence type="ECO:0000313" key="2">
    <source>
        <dbReference type="EMBL" id="GAA3823250.1"/>
    </source>
</evidence>
<protein>
    <submittedName>
        <fullName evidence="2">Uncharacterized protein</fullName>
    </submittedName>
</protein>
<feature type="region of interest" description="Disordered" evidence="1">
    <location>
        <begin position="15"/>
        <end position="63"/>
    </location>
</feature>
<keyword evidence="3" id="KW-1185">Reference proteome</keyword>
<proteinExistence type="predicted"/>
<comment type="caution">
    <text evidence="2">The sequence shown here is derived from an EMBL/GenBank/DDBJ whole genome shotgun (WGS) entry which is preliminary data.</text>
</comment>
<reference evidence="3" key="1">
    <citation type="journal article" date="2019" name="Int. J. Syst. Evol. Microbiol.">
        <title>The Global Catalogue of Microorganisms (GCM) 10K type strain sequencing project: providing services to taxonomists for standard genome sequencing and annotation.</title>
        <authorList>
            <consortium name="The Broad Institute Genomics Platform"/>
            <consortium name="The Broad Institute Genome Sequencing Center for Infectious Disease"/>
            <person name="Wu L."/>
            <person name="Ma J."/>
        </authorList>
    </citation>
    <scope>NUCLEOTIDE SEQUENCE [LARGE SCALE GENOMIC DNA]</scope>
    <source>
        <strain evidence="3">JCM 16908</strain>
    </source>
</reference>
<name>A0ABP7IP95_9ACTN</name>
<feature type="compositionally biased region" description="Basic residues" evidence="1">
    <location>
        <begin position="15"/>
        <end position="24"/>
    </location>
</feature>
<sequence length="63" mass="6518">MGPDSPAHPELLAARRRRAHRAASRRIGAEFPGAPHRGVESPIPLHIGTDPPLRGTGAGGGPN</sequence>
<organism evidence="2 3">
    <name type="scientific">Sphaerisporangium flaviroseum</name>
    <dbReference type="NCBI Taxonomy" id="509199"/>
    <lineage>
        <taxon>Bacteria</taxon>
        <taxon>Bacillati</taxon>
        <taxon>Actinomycetota</taxon>
        <taxon>Actinomycetes</taxon>
        <taxon>Streptosporangiales</taxon>
        <taxon>Streptosporangiaceae</taxon>
        <taxon>Sphaerisporangium</taxon>
    </lineage>
</organism>
<evidence type="ECO:0000313" key="3">
    <source>
        <dbReference type="Proteomes" id="UP001500888"/>
    </source>
</evidence>
<accession>A0ABP7IP95</accession>
<dbReference type="EMBL" id="BAAAZR010000018">
    <property type="protein sequence ID" value="GAA3823250.1"/>
    <property type="molecule type" value="Genomic_DNA"/>
</dbReference>
<evidence type="ECO:0000256" key="1">
    <source>
        <dbReference type="SAM" id="MobiDB-lite"/>
    </source>
</evidence>